<keyword evidence="4" id="KW-1185">Reference proteome</keyword>
<dbReference type="SUPFAM" id="SSF81383">
    <property type="entry name" value="F-box domain"/>
    <property type="match status" value="1"/>
</dbReference>
<dbReference type="Pfam" id="PF12937">
    <property type="entry name" value="F-box-like"/>
    <property type="match status" value="1"/>
</dbReference>
<evidence type="ECO:0000313" key="4">
    <source>
        <dbReference type="Proteomes" id="UP001446871"/>
    </source>
</evidence>
<dbReference type="Proteomes" id="UP001446871">
    <property type="component" value="Unassembled WGS sequence"/>
</dbReference>
<reference evidence="3 4" key="1">
    <citation type="submission" date="2023-01" db="EMBL/GenBank/DDBJ databases">
        <title>Analysis of 21 Apiospora genomes using comparative genomics revels a genus with tremendous synthesis potential of carbohydrate active enzymes and secondary metabolites.</title>
        <authorList>
            <person name="Sorensen T."/>
        </authorList>
    </citation>
    <scope>NUCLEOTIDE SEQUENCE [LARGE SCALE GENOMIC DNA]</scope>
    <source>
        <strain evidence="3 4">CBS 83171</strain>
    </source>
</reference>
<dbReference type="EMBL" id="JAQQWM010000003">
    <property type="protein sequence ID" value="KAK8072983.1"/>
    <property type="molecule type" value="Genomic_DNA"/>
</dbReference>
<name>A0ABR1VP51_9PEZI</name>
<proteinExistence type="predicted"/>
<dbReference type="Pfam" id="PF20183">
    <property type="entry name" value="DUF6546"/>
    <property type="match status" value="1"/>
</dbReference>
<feature type="region of interest" description="Disordered" evidence="1">
    <location>
        <begin position="245"/>
        <end position="271"/>
    </location>
</feature>
<comment type="caution">
    <text evidence="3">The sequence shown here is derived from an EMBL/GenBank/DDBJ whole genome shotgun (WGS) entry which is preliminary data.</text>
</comment>
<gene>
    <name evidence="3" type="ORF">PG996_006331</name>
</gene>
<organism evidence="3 4">
    <name type="scientific">Apiospora saccharicola</name>
    <dbReference type="NCBI Taxonomy" id="335842"/>
    <lineage>
        <taxon>Eukaryota</taxon>
        <taxon>Fungi</taxon>
        <taxon>Dikarya</taxon>
        <taxon>Ascomycota</taxon>
        <taxon>Pezizomycotina</taxon>
        <taxon>Sordariomycetes</taxon>
        <taxon>Xylariomycetidae</taxon>
        <taxon>Amphisphaeriales</taxon>
        <taxon>Apiosporaceae</taxon>
        <taxon>Apiospora</taxon>
    </lineage>
</organism>
<dbReference type="InterPro" id="IPR001810">
    <property type="entry name" value="F-box_dom"/>
</dbReference>
<accession>A0ABR1VP51</accession>
<dbReference type="InterPro" id="IPR046676">
    <property type="entry name" value="DUF6546"/>
</dbReference>
<evidence type="ECO:0000259" key="2">
    <source>
        <dbReference type="SMART" id="SM00256"/>
    </source>
</evidence>
<dbReference type="SMART" id="SM00256">
    <property type="entry name" value="FBOX"/>
    <property type="match status" value="1"/>
</dbReference>
<evidence type="ECO:0000256" key="1">
    <source>
        <dbReference type="SAM" id="MobiDB-lite"/>
    </source>
</evidence>
<evidence type="ECO:0000313" key="3">
    <source>
        <dbReference type="EMBL" id="KAK8072983.1"/>
    </source>
</evidence>
<sequence>MAGAKSLPPEIISMILAQIEGSQRPTCAAVCKSWQAVVEKATFHTMTLRPDDLMHFLEIIYPHRHRHPLVKKLVFCVSLGSSLHFPEPEEEEYDQVSEEYRERDDNHVETFTEAMVQLLTLLTLFNDVKEAAFSLELMAVGTDNDEDRYKLQQQGLTVYHMLQLGARAPTDEIVEDGLFGPLGPRSVNFKPRKTIDQDGDCWHEEWPDEFLSHQYPVDWFGATLPNWPQSLKSIYLYEVPDIAESDDENDAEDSTDSDDDDGYLPDEAYEYGGQDGDAEPAVLGWKDGNINLLSQPKGRLSQKEKLCRNVMPKHLALRSCSMEELGVCNVIDGRDFFSAFQDVDHLPLWPNLRLLTLTASLLPSRDMDYGDDPEILLQSLLKLVAKFVHRMPKLQTLELYEAGRDSAALFQYSTAGGSPTAQWISTWPVEIDNEVKEAWESIPSPDGYLRTEFLPGKMLEMYGGPTNFIDTYLLTKGKIMDPYTLREQARLEEVGLDVAS</sequence>
<feature type="domain" description="F-box" evidence="2">
    <location>
        <begin position="7"/>
        <end position="46"/>
    </location>
</feature>
<protein>
    <recommendedName>
        <fullName evidence="2">F-box domain-containing protein</fullName>
    </recommendedName>
</protein>
<dbReference type="InterPro" id="IPR036047">
    <property type="entry name" value="F-box-like_dom_sf"/>
</dbReference>
<feature type="compositionally biased region" description="Acidic residues" evidence="1">
    <location>
        <begin position="245"/>
        <end position="269"/>
    </location>
</feature>